<accession>A0A0S7EZQ1</accession>
<protein>
    <submittedName>
        <fullName evidence="1">PPUP7346</fullName>
    </submittedName>
</protein>
<evidence type="ECO:0000313" key="1">
    <source>
        <dbReference type="EMBL" id="JAO07082.1"/>
    </source>
</evidence>
<organism evidence="1">
    <name type="scientific">Poeciliopsis prolifica</name>
    <name type="common">blackstripe livebearer</name>
    <dbReference type="NCBI Taxonomy" id="188132"/>
    <lineage>
        <taxon>Eukaryota</taxon>
        <taxon>Metazoa</taxon>
        <taxon>Chordata</taxon>
        <taxon>Craniata</taxon>
        <taxon>Vertebrata</taxon>
        <taxon>Euteleostomi</taxon>
        <taxon>Actinopterygii</taxon>
        <taxon>Neopterygii</taxon>
        <taxon>Teleostei</taxon>
        <taxon>Neoteleostei</taxon>
        <taxon>Acanthomorphata</taxon>
        <taxon>Ovalentaria</taxon>
        <taxon>Atherinomorphae</taxon>
        <taxon>Cyprinodontiformes</taxon>
        <taxon>Poeciliidae</taxon>
        <taxon>Poeciliinae</taxon>
        <taxon>Poeciliopsis</taxon>
    </lineage>
</organism>
<gene>
    <name evidence="1" type="primary">PPUP7346</name>
</gene>
<proteinExistence type="predicted"/>
<name>A0A0S7EZQ1_9TELE</name>
<dbReference type="AlphaFoldDB" id="A0A0S7EZQ1"/>
<reference evidence="1" key="1">
    <citation type="submission" date="2014-12" db="EMBL/GenBank/DDBJ databases">
        <title>Parallel Evolution in Life History Adaptation Evident in the Tissue-Specific Poeciliopsis prolifica transcriptome.</title>
        <authorList>
            <person name="Jue N.K."/>
            <person name="Foley R.J."/>
            <person name="Obergfell C."/>
            <person name="Reznick D.N."/>
            <person name="O'Neill R.J."/>
            <person name="O'Neill M.J."/>
        </authorList>
    </citation>
    <scope>NUCLEOTIDE SEQUENCE</scope>
</reference>
<dbReference type="EMBL" id="GBYX01474582">
    <property type="protein sequence ID" value="JAO07082.1"/>
    <property type="molecule type" value="Transcribed_RNA"/>
</dbReference>
<sequence length="99" mass="11290">MSDVCLNNDGGENFSPNKWSPQETIAHTFVFFSLCFVLHCYSQDRDCCSSSQSSPRYTYHGQLLPNKETKLLPWQHGPDMVVSGCFREKLRLKLATDAK</sequence>